<dbReference type="EMBL" id="JAIWYP010000007">
    <property type="protein sequence ID" value="KAH3802652.1"/>
    <property type="molecule type" value="Genomic_DNA"/>
</dbReference>
<protein>
    <submittedName>
        <fullName evidence="1">Uncharacterized protein</fullName>
    </submittedName>
</protein>
<sequence>MGGPKKIMEVSQGGGTQYAERAGKTVLLTLREAKKAAREERKEVHHCICGVFAE</sequence>
<name>A0A9D4FVF2_DREPO</name>
<keyword evidence="2" id="KW-1185">Reference proteome</keyword>
<reference evidence="1" key="2">
    <citation type="submission" date="2020-11" db="EMBL/GenBank/DDBJ databases">
        <authorList>
            <person name="McCartney M.A."/>
            <person name="Auch B."/>
            <person name="Kono T."/>
            <person name="Mallez S."/>
            <person name="Becker A."/>
            <person name="Gohl D.M."/>
            <person name="Silverstein K.A.T."/>
            <person name="Koren S."/>
            <person name="Bechman K.B."/>
            <person name="Herman A."/>
            <person name="Abrahante J.E."/>
            <person name="Garbe J."/>
        </authorList>
    </citation>
    <scope>NUCLEOTIDE SEQUENCE</scope>
    <source>
        <strain evidence="1">Duluth1</strain>
        <tissue evidence="1">Whole animal</tissue>
    </source>
</reference>
<evidence type="ECO:0000313" key="2">
    <source>
        <dbReference type="Proteomes" id="UP000828390"/>
    </source>
</evidence>
<comment type="caution">
    <text evidence="1">The sequence shown here is derived from an EMBL/GenBank/DDBJ whole genome shotgun (WGS) entry which is preliminary data.</text>
</comment>
<proteinExistence type="predicted"/>
<gene>
    <name evidence="1" type="ORF">DPMN_156330</name>
</gene>
<dbReference type="AlphaFoldDB" id="A0A9D4FVF2"/>
<evidence type="ECO:0000313" key="1">
    <source>
        <dbReference type="EMBL" id="KAH3802652.1"/>
    </source>
</evidence>
<dbReference type="Proteomes" id="UP000828390">
    <property type="component" value="Unassembled WGS sequence"/>
</dbReference>
<reference evidence="1" key="1">
    <citation type="journal article" date="2019" name="bioRxiv">
        <title>The Genome of the Zebra Mussel, Dreissena polymorpha: A Resource for Invasive Species Research.</title>
        <authorList>
            <person name="McCartney M.A."/>
            <person name="Auch B."/>
            <person name="Kono T."/>
            <person name="Mallez S."/>
            <person name="Zhang Y."/>
            <person name="Obille A."/>
            <person name="Becker A."/>
            <person name="Abrahante J.E."/>
            <person name="Garbe J."/>
            <person name="Badalamenti J.P."/>
            <person name="Herman A."/>
            <person name="Mangelson H."/>
            <person name="Liachko I."/>
            <person name="Sullivan S."/>
            <person name="Sone E.D."/>
            <person name="Koren S."/>
            <person name="Silverstein K.A.T."/>
            <person name="Beckman K.B."/>
            <person name="Gohl D.M."/>
        </authorList>
    </citation>
    <scope>NUCLEOTIDE SEQUENCE</scope>
    <source>
        <strain evidence="1">Duluth1</strain>
        <tissue evidence="1">Whole animal</tissue>
    </source>
</reference>
<accession>A0A9D4FVF2</accession>
<organism evidence="1 2">
    <name type="scientific">Dreissena polymorpha</name>
    <name type="common">Zebra mussel</name>
    <name type="synonym">Mytilus polymorpha</name>
    <dbReference type="NCBI Taxonomy" id="45954"/>
    <lineage>
        <taxon>Eukaryota</taxon>
        <taxon>Metazoa</taxon>
        <taxon>Spiralia</taxon>
        <taxon>Lophotrochozoa</taxon>
        <taxon>Mollusca</taxon>
        <taxon>Bivalvia</taxon>
        <taxon>Autobranchia</taxon>
        <taxon>Heteroconchia</taxon>
        <taxon>Euheterodonta</taxon>
        <taxon>Imparidentia</taxon>
        <taxon>Neoheterodontei</taxon>
        <taxon>Myida</taxon>
        <taxon>Dreissenoidea</taxon>
        <taxon>Dreissenidae</taxon>
        <taxon>Dreissena</taxon>
    </lineage>
</organism>